<accession>A0ABZ0QKA6</accession>
<gene>
    <name evidence="1" type="ORF">R8Z52_23360</name>
</gene>
<organism evidence="1 2">
    <name type="scientific">Vibrio porteresiae DSM 19223</name>
    <dbReference type="NCBI Taxonomy" id="1123496"/>
    <lineage>
        <taxon>Bacteria</taxon>
        <taxon>Pseudomonadati</taxon>
        <taxon>Pseudomonadota</taxon>
        <taxon>Gammaproteobacteria</taxon>
        <taxon>Vibrionales</taxon>
        <taxon>Vibrionaceae</taxon>
        <taxon>Vibrio</taxon>
    </lineage>
</organism>
<dbReference type="RefSeq" id="WP_261897829.1">
    <property type="nucleotide sequence ID" value="NZ_AP024896.1"/>
</dbReference>
<reference evidence="1 2" key="1">
    <citation type="submission" date="2023-11" db="EMBL/GenBank/DDBJ databases">
        <title>Plant-associative lifestyle of Vibrio porteresiae and its evolutionary dynamics.</title>
        <authorList>
            <person name="Rameshkumar N."/>
            <person name="Kirti K."/>
        </authorList>
    </citation>
    <scope>NUCLEOTIDE SEQUENCE [LARGE SCALE GENOMIC DNA]</scope>
    <source>
        <strain evidence="1 2">MSSRF30</strain>
    </source>
</reference>
<proteinExistence type="predicted"/>
<dbReference type="EMBL" id="CP138204">
    <property type="protein sequence ID" value="WPC75856.1"/>
    <property type="molecule type" value="Genomic_DNA"/>
</dbReference>
<evidence type="ECO:0000313" key="1">
    <source>
        <dbReference type="EMBL" id="WPC75856.1"/>
    </source>
</evidence>
<evidence type="ECO:0000313" key="2">
    <source>
        <dbReference type="Proteomes" id="UP001304071"/>
    </source>
</evidence>
<keyword evidence="2" id="KW-1185">Reference proteome</keyword>
<dbReference type="Proteomes" id="UP001304071">
    <property type="component" value="Chromosome 2"/>
</dbReference>
<sequence length="144" mass="16578">MSNLLDNAYREYPELLNKFKNLIEKQSSTVASFPLILVSSSKNGYLQVEAFGKTIQIEFSMVRDPENNFYGQITANYIRNIDDSDFYKKDIYTQWFDKLGNVKDDLANSFSMESLNYDGFLFGFINKSLEKLILSDAFCPVKNG</sequence>
<name>A0ABZ0QKA6_9VIBR</name>
<protein>
    <submittedName>
        <fullName evidence="1">Uncharacterized protein</fullName>
    </submittedName>
</protein>